<name>A0A7W3PME7_9MICO</name>
<dbReference type="Gene3D" id="2.160.20.80">
    <property type="entry name" value="E3 ubiquitin-protein ligase SopA"/>
    <property type="match status" value="1"/>
</dbReference>
<dbReference type="AlphaFoldDB" id="A0A7W3PME7"/>
<dbReference type="SUPFAM" id="SSF141571">
    <property type="entry name" value="Pentapeptide repeat-like"/>
    <property type="match status" value="1"/>
</dbReference>
<dbReference type="RefSeq" id="WP_167046257.1">
    <property type="nucleotide sequence ID" value="NZ_JAAOZB010000001.1"/>
</dbReference>
<evidence type="ECO:0000313" key="1">
    <source>
        <dbReference type="EMBL" id="MBA8816839.1"/>
    </source>
</evidence>
<accession>A0A7W3PME7</accession>
<evidence type="ECO:0000313" key="2">
    <source>
        <dbReference type="Proteomes" id="UP000526083"/>
    </source>
</evidence>
<dbReference type="Proteomes" id="UP000526083">
    <property type="component" value="Unassembled WGS sequence"/>
</dbReference>
<dbReference type="EMBL" id="JACGWY010000003">
    <property type="protein sequence ID" value="MBA8816839.1"/>
    <property type="molecule type" value="Genomic_DNA"/>
</dbReference>
<sequence length="217" mass="23213">MAKPKRPAPPRLSAPDLPEVLEIGALRARSSTFAARVESLSGDVDASHAHINESLIVDANVGSFRLTGADLTDVDILDVRAIEMTARAGRWRNVRIVGGRIGTLDLSGSDIDSVELRGLRIDYLTLAGATASDLMLSDCVIGTLDMPQARVKRAAFEGCRAHDVDNRLWRIENVDLRGLDAAGYLDPTALRGATMSPGQVNVLAADFARALGIDVQD</sequence>
<keyword evidence="2" id="KW-1185">Reference proteome</keyword>
<comment type="caution">
    <text evidence="1">The sequence shown here is derived from an EMBL/GenBank/DDBJ whole genome shotgun (WGS) entry which is preliminary data.</text>
</comment>
<reference evidence="1 2" key="1">
    <citation type="submission" date="2020-07" db="EMBL/GenBank/DDBJ databases">
        <title>Sequencing the genomes of 1000 actinobacteria strains.</title>
        <authorList>
            <person name="Klenk H.-P."/>
        </authorList>
    </citation>
    <scope>NUCLEOTIDE SEQUENCE [LARGE SCALE GENOMIC DNA]</scope>
    <source>
        <strain evidence="1 2">DSM 27576</strain>
    </source>
</reference>
<organism evidence="1 2">
    <name type="scientific">Microbacterium halimionae</name>
    <dbReference type="NCBI Taxonomy" id="1526413"/>
    <lineage>
        <taxon>Bacteria</taxon>
        <taxon>Bacillati</taxon>
        <taxon>Actinomycetota</taxon>
        <taxon>Actinomycetes</taxon>
        <taxon>Micrococcales</taxon>
        <taxon>Microbacteriaceae</taxon>
        <taxon>Microbacterium</taxon>
    </lineage>
</organism>
<gene>
    <name evidence="1" type="ORF">FHX48_001932</name>
</gene>
<proteinExistence type="predicted"/>
<protein>
    <submittedName>
        <fullName evidence="1">Uncharacterized protein YjbI with pentapeptide repeats</fullName>
    </submittedName>
</protein>